<evidence type="ECO:0000256" key="2">
    <source>
        <dbReference type="ARBA" id="ARBA00023125"/>
    </source>
</evidence>
<dbReference type="GO" id="GO:0003700">
    <property type="term" value="F:DNA-binding transcription factor activity"/>
    <property type="evidence" value="ECO:0007669"/>
    <property type="project" value="TreeGrafter"/>
</dbReference>
<evidence type="ECO:0000259" key="5">
    <source>
        <dbReference type="PROSITE" id="PS50977"/>
    </source>
</evidence>
<gene>
    <name evidence="6" type="ORF">FHP06_00485</name>
</gene>
<dbReference type="InterPro" id="IPR009057">
    <property type="entry name" value="Homeodomain-like_sf"/>
</dbReference>
<dbReference type="RefSeq" id="WP_147682754.1">
    <property type="nucleotide sequence ID" value="NZ_VDUX01000001.1"/>
</dbReference>
<keyword evidence="7" id="KW-1185">Reference proteome</keyword>
<comment type="caution">
    <text evidence="6">The sequence shown here is derived from an EMBL/GenBank/DDBJ whole genome shotgun (WGS) entry which is preliminary data.</text>
</comment>
<dbReference type="Proteomes" id="UP000321571">
    <property type="component" value="Unassembled WGS sequence"/>
</dbReference>
<dbReference type="SUPFAM" id="SSF46689">
    <property type="entry name" value="Homeodomain-like"/>
    <property type="match status" value="1"/>
</dbReference>
<reference evidence="6 7" key="1">
    <citation type="submission" date="2019-06" db="EMBL/GenBank/DDBJ databases">
        <title>Aeromicrobium sp. nov., isolated from a maize field.</title>
        <authorList>
            <person name="Lin S.-Y."/>
            <person name="Tsai C.-F."/>
            <person name="Young C.-C."/>
        </authorList>
    </citation>
    <scope>NUCLEOTIDE SEQUENCE [LARGE SCALE GENOMIC DNA]</scope>
    <source>
        <strain evidence="6 7">CC-CFT486</strain>
    </source>
</reference>
<evidence type="ECO:0000313" key="7">
    <source>
        <dbReference type="Proteomes" id="UP000321571"/>
    </source>
</evidence>
<dbReference type="InterPro" id="IPR050109">
    <property type="entry name" value="HTH-type_TetR-like_transc_reg"/>
</dbReference>
<feature type="domain" description="HTH tetR-type" evidence="5">
    <location>
        <begin position="3"/>
        <end position="63"/>
    </location>
</feature>
<evidence type="ECO:0000256" key="4">
    <source>
        <dbReference type="PROSITE-ProRule" id="PRU00335"/>
    </source>
</evidence>
<keyword evidence="3" id="KW-0804">Transcription</keyword>
<dbReference type="PANTHER" id="PTHR30055">
    <property type="entry name" value="HTH-TYPE TRANSCRIPTIONAL REGULATOR RUTR"/>
    <property type="match status" value="1"/>
</dbReference>
<evidence type="ECO:0000313" key="6">
    <source>
        <dbReference type="EMBL" id="TXL62759.1"/>
    </source>
</evidence>
<sequence>MTDAVVERILDAAERLFASEGPRGVGMAAIAEAAGCSRATLYRYFENRRELQTAFASREAGRIVDDVLARSGDVVETILGALAEVRSRPSLAAWISPDASAELLDVLRHSPLVEATIDPADTDLARWTLRSLVSLLAFPPDDAAEEERLVRRFVAPLLAG</sequence>
<dbReference type="PROSITE" id="PS50977">
    <property type="entry name" value="HTH_TETR_2"/>
    <property type="match status" value="1"/>
</dbReference>
<keyword evidence="1" id="KW-0805">Transcription regulation</keyword>
<protein>
    <submittedName>
        <fullName evidence="6">TetR/AcrR family transcriptional regulator</fullName>
    </submittedName>
</protein>
<dbReference type="Pfam" id="PF00440">
    <property type="entry name" value="TetR_N"/>
    <property type="match status" value="1"/>
</dbReference>
<dbReference type="OrthoDB" id="6077212at2"/>
<proteinExistence type="predicted"/>
<dbReference type="AlphaFoldDB" id="A0A5C8NM16"/>
<dbReference type="PANTHER" id="PTHR30055:SF234">
    <property type="entry name" value="HTH-TYPE TRANSCRIPTIONAL REGULATOR BETI"/>
    <property type="match status" value="1"/>
</dbReference>
<organism evidence="6 7">
    <name type="scientific">Aeromicrobium terrae</name>
    <dbReference type="NCBI Taxonomy" id="2498846"/>
    <lineage>
        <taxon>Bacteria</taxon>
        <taxon>Bacillati</taxon>
        <taxon>Actinomycetota</taxon>
        <taxon>Actinomycetes</taxon>
        <taxon>Propionibacteriales</taxon>
        <taxon>Nocardioidaceae</taxon>
        <taxon>Aeromicrobium</taxon>
    </lineage>
</organism>
<dbReference type="InterPro" id="IPR001647">
    <property type="entry name" value="HTH_TetR"/>
</dbReference>
<feature type="DNA-binding region" description="H-T-H motif" evidence="4">
    <location>
        <begin position="26"/>
        <end position="45"/>
    </location>
</feature>
<accession>A0A5C8NM16</accession>
<keyword evidence="2 4" id="KW-0238">DNA-binding</keyword>
<dbReference type="PRINTS" id="PR00455">
    <property type="entry name" value="HTHTETR"/>
</dbReference>
<evidence type="ECO:0000256" key="3">
    <source>
        <dbReference type="ARBA" id="ARBA00023163"/>
    </source>
</evidence>
<evidence type="ECO:0000256" key="1">
    <source>
        <dbReference type="ARBA" id="ARBA00023015"/>
    </source>
</evidence>
<dbReference type="EMBL" id="VDUX01000001">
    <property type="protein sequence ID" value="TXL62759.1"/>
    <property type="molecule type" value="Genomic_DNA"/>
</dbReference>
<name>A0A5C8NM16_9ACTN</name>
<dbReference type="GO" id="GO:0000976">
    <property type="term" value="F:transcription cis-regulatory region binding"/>
    <property type="evidence" value="ECO:0007669"/>
    <property type="project" value="TreeGrafter"/>
</dbReference>
<dbReference type="Gene3D" id="1.10.357.10">
    <property type="entry name" value="Tetracycline Repressor, domain 2"/>
    <property type="match status" value="1"/>
</dbReference>